<dbReference type="InterPro" id="IPR015927">
    <property type="entry name" value="Peptidase_S24_S26A/B/C"/>
</dbReference>
<dbReference type="SUPFAM" id="SSF51306">
    <property type="entry name" value="LexA/Signal peptidase"/>
    <property type="match status" value="1"/>
</dbReference>
<dbReference type="InterPro" id="IPR010982">
    <property type="entry name" value="Lambda_DNA-bd_dom_sf"/>
</dbReference>
<accession>I5C8F1</accession>
<dbReference type="SMART" id="SM00530">
    <property type="entry name" value="HTH_XRE"/>
    <property type="match status" value="1"/>
</dbReference>
<dbReference type="Pfam" id="PF01381">
    <property type="entry name" value="HTH_3"/>
    <property type="match status" value="1"/>
</dbReference>
<gene>
    <name evidence="5" type="ORF">A3SI_04892</name>
</gene>
<protein>
    <submittedName>
        <fullName evidence="5">Helix-turn-helix domain-containing protein</fullName>
    </submittedName>
</protein>
<proteinExistence type="predicted"/>
<dbReference type="CDD" id="cd00093">
    <property type="entry name" value="HTH_XRE"/>
    <property type="match status" value="1"/>
</dbReference>
<keyword evidence="1" id="KW-0805">Transcription regulation</keyword>
<evidence type="ECO:0000256" key="1">
    <source>
        <dbReference type="ARBA" id="ARBA00023015"/>
    </source>
</evidence>
<organism evidence="5 6">
    <name type="scientific">Nitritalea halalkaliphila LW7</name>
    <dbReference type="NCBI Taxonomy" id="1189621"/>
    <lineage>
        <taxon>Bacteria</taxon>
        <taxon>Pseudomonadati</taxon>
        <taxon>Bacteroidota</taxon>
        <taxon>Cytophagia</taxon>
        <taxon>Cytophagales</taxon>
        <taxon>Cyclobacteriaceae</taxon>
        <taxon>Nitritalea</taxon>
    </lineage>
</organism>
<dbReference type="OrthoDB" id="3831186at2"/>
<dbReference type="STRING" id="1189621.A3SI_04892"/>
<dbReference type="EMBL" id="AJYA01000009">
    <property type="protein sequence ID" value="EIM78103.1"/>
    <property type="molecule type" value="Genomic_DNA"/>
</dbReference>
<keyword evidence="2" id="KW-0238">DNA-binding</keyword>
<dbReference type="Gene3D" id="2.10.109.10">
    <property type="entry name" value="Umud Fragment, subunit A"/>
    <property type="match status" value="1"/>
</dbReference>
<keyword evidence="3" id="KW-0804">Transcription</keyword>
<dbReference type="Proteomes" id="UP000005551">
    <property type="component" value="Unassembled WGS sequence"/>
</dbReference>
<evidence type="ECO:0000313" key="6">
    <source>
        <dbReference type="Proteomes" id="UP000005551"/>
    </source>
</evidence>
<name>I5C8F1_9BACT</name>
<dbReference type="GO" id="GO:0003677">
    <property type="term" value="F:DNA binding"/>
    <property type="evidence" value="ECO:0007669"/>
    <property type="project" value="UniProtKB-KW"/>
</dbReference>
<reference evidence="5 6" key="1">
    <citation type="submission" date="2012-05" db="EMBL/GenBank/DDBJ databases">
        <title>Genome sequence of Nitritalea halalkaliphila LW7.</title>
        <authorList>
            <person name="Jangir P.K."/>
            <person name="Singh A."/>
            <person name="Shivaji S."/>
            <person name="Sharma R."/>
        </authorList>
    </citation>
    <scope>NUCLEOTIDE SEQUENCE [LARGE SCALE GENOMIC DNA]</scope>
    <source>
        <strain evidence="5 6">LW7</strain>
    </source>
</reference>
<dbReference type="InterPro" id="IPR036286">
    <property type="entry name" value="LexA/Signal_pep-like_sf"/>
</dbReference>
<dbReference type="InterPro" id="IPR001387">
    <property type="entry name" value="Cro/C1-type_HTH"/>
</dbReference>
<dbReference type="PANTHER" id="PTHR40661:SF1">
    <property type="entry name" value="HTH CRO_C1-TYPE DOMAIN-CONTAINING PROTEIN"/>
    <property type="match status" value="1"/>
</dbReference>
<feature type="domain" description="HTH cro/C1-type" evidence="4">
    <location>
        <begin position="8"/>
        <end position="62"/>
    </location>
</feature>
<dbReference type="Gene3D" id="1.10.260.40">
    <property type="entry name" value="lambda repressor-like DNA-binding domains"/>
    <property type="match status" value="1"/>
</dbReference>
<sequence>MSYLAVNIRFLRTRQGLKQQELAELLGVQRSMISAYEDGRSEPKLAGLQKLAKHFKVRLDRLIEEDLSLERQPVGEEKRLQVLAVTLDREEEERIALIPQKASAGYLNGYADPEYMGELHHFSLPHLRKDLSYRAFELSGDSMLPLVPGTLIIGAYVLRPEDIKSGQTYVLITGQEGIVYKRVFNYIPENGKLYLVSDNPQYKPYEIPASDVLEVWEAKAYISTQLPSPQQAAEPVTLEDLAAMLNEIKAALPLTKQP</sequence>
<dbReference type="PATRIC" id="fig|1189621.3.peg.1016"/>
<dbReference type="PROSITE" id="PS50943">
    <property type="entry name" value="HTH_CROC1"/>
    <property type="match status" value="1"/>
</dbReference>
<dbReference type="CDD" id="cd06462">
    <property type="entry name" value="Peptidase_S24_S26"/>
    <property type="match status" value="1"/>
</dbReference>
<dbReference type="RefSeq" id="WP_009053746.1">
    <property type="nucleotide sequence ID" value="NZ_AJYA01000009.1"/>
</dbReference>
<evidence type="ECO:0000313" key="5">
    <source>
        <dbReference type="EMBL" id="EIM78103.1"/>
    </source>
</evidence>
<keyword evidence="6" id="KW-1185">Reference proteome</keyword>
<dbReference type="SUPFAM" id="SSF47413">
    <property type="entry name" value="lambda repressor-like DNA-binding domains"/>
    <property type="match status" value="1"/>
</dbReference>
<evidence type="ECO:0000259" key="4">
    <source>
        <dbReference type="PROSITE" id="PS50943"/>
    </source>
</evidence>
<evidence type="ECO:0000256" key="2">
    <source>
        <dbReference type="ARBA" id="ARBA00023125"/>
    </source>
</evidence>
<comment type="caution">
    <text evidence="5">The sequence shown here is derived from an EMBL/GenBank/DDBJ whole genome shotgun (WGS) entry which is preliminary data.</text>
</comment>
<dbReference type="Pfam" id="PF00717">
    <property type="entry name" value="Peptidase_S24"/>
    <property type="match status" value="1"/>
</dbReference>
<evidence type="ECO:0000256" key="3">
    <source>
        <dbReference type="ARBA" id="ARBA00023163"/>
    </source>
</evidence>
<dbReference type="AlphaFoldDB" id="I5C8F1"/>
<dbReference type="PANTHER" id="PTHR40661">
    <property type="match status" value="1"/>
</dbReference>